<protein>
    <submittedName>
        <fullName evidence="1">Uncharacterized protein</fullName>
    </submittedName>
</protein>
<evidence type="ECO:0000313" key="1">
    <source>
        <dbReference type="EMBL" id="EWS72318.1"/>
    </source>
</evidence>
<proteinExistence type="predicted"/>
<dbReference type="Proteomes" id="UP000009168">
    <property type="component" value="Unassembled WGS sequence"/>
</dbReference>
<gene>
    <name evidence="1" type="ORF">TTHERM_000655909</name>
</gene>
<keyword evidence="2" id="KW-1185">Reference proteome</keyword>
<dbReference type="GeneID" id="24440063"/>
<accession>W7X7G2</accession>
<dbReference type="AlphaFoldDB" id="W7X7G2"/>
<sequence>MQILSVCVSEMTTQTNTQNHLNFSQLKSIQISVTNLQTNDQMVSSKYMMKLRNSKLDDLYETIALYSF</sequence>
<name>W7X7G2_TETTS</name>
<dbReference type="InParanoid" id="W7X7G2"/>
<dbReference type="EMBL" id="GG662502">
    <property type="protein sequence ID" value="EWS72318.1"/>
    <property type="molecule type" value="Genomic_DNA"/>
</dbReference>
<reference evidence="2" key="1">
    <citation type="journal article" date="2006" name="PLoS Biol.">
        <title>Macronuclear genome sequence of the ciliate Tetrahymena thermophila, a model eukaryote.</title>
        <authorList>
            <person name="Eisen J.A."/>
            <person name="Coyne R.S."/>
            <person name="Wu M."/>
            <person name="Wu D."/>
            <person name="Thiagarajan M."/>
            <person name="Wortman J.R."/>
            <person name="Badger J.H."/>
            <person name="Ren Q."/>
            <person name="Amedeo P."/>
            <person name="Jones K.M."/>
            <person name="Tallon L.J."/>
            <person name="Delcher A.L."/>
            <person name="Salzberg S.L."/>
            <person name="Silva J.C."/>
            <person name="Haas B.J."/>
            <person name="Majoros W.H."/>
            <person name="Farzad M."/>
            <person name="Carlton J.M."/>
            <person name="Smith R.K. Jr."/>
            <person name="Garg J."/>
            <person name="Pearlman R.E."/>
            <person name="Karrer K.M."/>
            <person name="Sun L."/>
            <person name="Manning G."/>
            <person name="Elde N.C."/>
            <person name="Turkewitz A.P."/>
            <person name="Asai D.J."/>
            <person name="Wilkes D.E."/>
            <person name="Wang Y."/>
            <person name="Cai H."/>
            <person name="Collins K."/>
            <person name="Stewart B.A."/>
            <person name="Lee S.R."/>
            <person name="Wilamowska K."/>
            <person name="Weinberg Z."/>
            <person name="Ruzzo W.L."/>
            <person name="Wloga D."/>
            <person name="Gaertig J."/>
            <person name="Frankel J."/>
            <person name="Tsao C.-C."/>
            <person name="Gorovsky M.A."/>
            <person name="Keeling P.J."/>
            <person name="Waller R.F."/>
            <person name="Patron N.J."/>
            <person name="Cherry J.M."/>
            <person name="Stover N.A."/>
            <person name="Krieger C.J."/>
            <person name="del Toro C."/>
            <person name="Ryder H.F."/>
            <person name="Williamson S.C."/>
            <person name="Barbeau R.A."/>
            <person name="Hamilton E.P."/>
            <person name="Orias E."/>
        </authorList>
    </citation>
    <scope>NUCLEOTIDE SEQUENCE [LARGE SCALE GENOMIC DNA]</scope>
    <source>
        <strain evidence="2">SB210</strain>
    </source>
</reference>
<dbReference type="KEGG" id="tet:TTHERM_000655909"/>
<organism evidence="1 2">
    <name type="scientific">Tetrahymena thermophila (strain SB210)</name>
    <dbReference type="NCBI Taxonomy" id="312017"/>
    <lineage>
        <taxon>Eukaryota</taxon>
        <taxon>Sar</taxon>
        <taxon>Alveolata</taxon>
        <taxon>Ciliophora</taxon>
        <taxon>Intramacronucleata</taxon>
        <taxon>Oligohymenophorea</taxon>
        <taxon>Hymenostomatida</taxon>
        <taxon>Tetrahymenina</taxon>
        <taxon>Tetrahymenidae</taxon>
        <taxon>Tetrahymena</taxon>
    </lineage>
</organism>
<dbReference type="RefSeq" id="XP_012655152.1">
    <property type="nucleotide sequence ID" value="XM_012799698.1"/>
</dbReference>
<evidence type="ECO:0000313" key="2">
    <source>
        <dbReference type="Proteomes" id="UP000009168"/>
    </source>
</evidence>